<accession>A0A0S4KRC1</accession>
<evidence type="ECO:0000313" key="1">
    <source>
        <dbReference type="EMBL" id="CUQ65710.1"/>
    </source>
</evidence>
<dbReference type="STRING" id="1715989.NITINOP_0735"/>
<evidence type="ECO:0000313" key="2">
    <source>
        <dbReference type="Proteomes" id="UP000066284"/>
    </source>
</evidence>
<dbReference type="Proteomes" id="UP000066284">
    <property type="component" value="Chromosome 1"/>
</dbReference>
<name>A0A0S4KRC1_9BACT</name>
<dbReference type="KEGG" id="nio:NITINOP_0735"/>
<reference evidence="2" key="1">
    <citation type="submission" date="2015-09" db="EMBL/GenBank/DDBJ databases">
        <authorList>
            <person name="Daims H."/>
        </authorList>
    </citation>
    <scope>NUCLEOTIDE SEQUENCE [LARGE SCALE GENOMIC DNA]</scope>
</reference>
<gene>
    <name evidence="1" type="ORF">NITINOP_0735</name>
</gene>
<sequence>MDDRITGCPGEPPWSDETIGYQTLDCRAVERGNKESKLTIPLKQTTTTAGALSFVVRPTLRVGKTSTLFIDRSFRLKRHGSTTSKRPSRRRR</sequence>
<dbReference type="EMBL" id="LN885086">
    <property type="protein sequence ID" value="CUQ65710.1"/>
    <property type="molecule type" value="Genomic_DNA"/>
</dbReference>
<proteinExistence type="predicted"/>
<keyword evidence="2" id="KW-1185">Reference proteome</keyword>
<organism evidence="1 2">
    <name type="scientific">Candidatus Nitrospira inopinata</name>
    <dbReference type="NCBI Taxonomy" id="1715989"/>
    <lineage>
        <taxon>Bacteria</taxon>
        <taxon>Pseudomonadati</taxon>
        <taxon>Nitrospirota</taxon>
        <taxon>Nitrospiria</taxon>
        <taxon>Nitrospirales</taxon>
        <taxon>Nitrospiraceae</taxon>
        <taxon>Nitrospira</taxon>
    </lineage>
</organism>
<protein>
    <submittedName>
        <fullName evidence="1">Uncharacterized protein</fullName>
    </submittedName>
</protein>
<dbReference type="AlphaFoldDB" id="A0A0S4KRC1"/>